<keyword evidence="3 6" id="KW-1133">Transmembrane helix</keyword>
<name>A0AAV5HMU8_9ROSI</name>
<organism evidence="8 9">
    <name type="scientific">Rubroshorea leprosula</name>
    <dbReference type="NCBI Taxonomy" id="152421"/>
    <lineage>
        <taxon>Eukaryota</taxon>
        <taxon>Viridiplantae</taxon>
        <taxon>Streptophyta</taxon>
        <taxon>Embryophyta</taxon>
        <taxon>Tracheophyta</taxon>
        <taxon>Spermatophyta</taxon>
        <taxon>Magnoliopsida</taxon>
        <taxon>eudicotyledons</taxon>
        <taxon>Gunneridae</taxon>
        <taxon>Pentapetalae</taxon>
        <taxon>rosids</taxon>
        <taxon>malvids</taxon>
        <taxon>Malvales</taxon>
        <taxon>Dipterocarpaceae</taxon>
        <taxon>Rubroshorea</taxon>
    </lineage>
</organism>
<gene>
    <name evidence="8" type="ORF">SLEP1_g2364</name>
</gene>
<keyword evidence="4" id="KW-0560">Oxidoreductase</keyword>
<accession>A0AAV5HMU8</accession>
<dbReference type="EMBL" id="BPVZ01000002">
    <property type="protein sequence ID" value="GKU88055.1"/>
    <property type="molecule type" value="Genomic_DNA"/>
</dbReference>
<keyword evidence="2 6" id="KW-0812">Transmembrane</keyword>
<feature type="transmembrane region" description="Helical" evidence="6">
    <location>
        <begin position="60"/>
        <end position="80"/>
    </location>
</feature>
<evidence type="ECO:0000256" key="2">
    <source>
        <dbReference type="ARBA" id="ARBA00022692"/>
    </source>
</evidence>
<evidence type="ECO:0000256" key="5">
    <source>
        <dbReference type="ARBA" id="ARBA00023136"/>
    </source>
</evidence>
<evidence type="ECO:0000256" key="1">
    <source>
        <dbReference type="ARBA" id="ARBA00004141"/>
    </source>
</evidence>
<dbReference type="PANTHER" id="PTHR11972">
    <property type="entry name" value="NADPH OXIDASE"/>
    <property type="match status" value="1"/>
</dbReference>
<dbReference type="InterPro" id="IPR013130">
    <property type="entry name" value="Fe3_Rdtase_TM_dom"/>
</dbReference>
<keyword evidence="9" id="KW-1185">Reference proteome</keyword>
<evidence type="ECO:0000256" key="4">
    <source>
        <dbReference type="ARBA" id="ARBA00023002"/>
    </source>
</evidence>
<feature type="transmembrane region" description="Helical" evidence="6">
    <location>
        <begin position="207"/>
        <end position="230"/>
    </location>
</feature>
<dbReference type="GO" id="GO:0000293">
    <property type="term" value="F:ferric-chelate reductase activity"/>
    <property type="evidence" value="ECO:0007669"/>
    <property type="project" value="TreeGrafter"/>
</dbReference>
<dbReference type="Proteomes" id="UP001054252">
    <property type="component" value="Unassembled WGS sequence"/>
</dbReference>
<dbReference type="Pfam" id="PF01794">
    <property type="entry name" value="Ferric_reduct"/>
    <property type="match status" value="1"/>
</dbReference>
<evidence type="ECO:0000313" key="8">
    <source>
        <dbReference type="EMBL" id="GKU88055.1"/>
    </source>
</evidence>
<dbReference type="GO" id="GO:0005886">
    <property type="term" value="C:plasma membrane"/>
    <property type="evidence" value="ECO:0007669"/>
    <property type="project" value="TreeGrafter"/>
</dbReference>
<sequence>MDASIRMVRAAMKGLLLVMFLGILMMWVMMPTNTYREKWRVKISDKVSNSTYLGTSGLNILIWTFPMLFISVLGSLYLHLGKKLNNNDVSQCSDDGEGHRRAATWKKPVLVKGPLGIVTGTELAFLIMFIALLVWSLSTDLHNNFANITQFAQQGQRIWVEKLKITALYLGVVGNICLAFLFFPVARGSSVLPLLGLTSEGSIKYHIWLGHMVMAIFTAHGFGFILAWSIDHQFSEVQ</sequence>
<dbReference type="AlphaFoldDB" id="A0AAV5HMU8"/>
<proteinExistence type="predicted"/>
<comment type="caution">
    <text evidence="8">The sequence shown here is derived from an EMBL/GenBank/DDBJ whole genome shotgun (WGS) entry which is preliminary data.</text>
</comment>
<feature type="domain" description="Ferric oxidoreductase" evidence="7">
    <location>
        <begin position="170"/>
        <end position="231"/>
    </location>
</feature>
<feature type="transmembrane region" description="Helical" evidence="6">
    <location>
        <begin position="167"/>
        <end position="186"/>
    </location>
</feature>
<evidence type="ECO:0000259" key="7">
    <source>
        <dbReference type="Pfam" id="PF01794"/>
    </source>
</evidence>
<evidence type="ECO:0000313" key="9">
    <source>
        <dbReference type="Proteomes" id="UP001054252"/>
    </source>
</evidence>
<protein>
    <recommendedName>
        <fullName evidence="7">Ferric oxidoreductase domain-containing protein</fullName>
    </recommendedName>
</protein>
<evidence type="ECO:0000256" key="3">
    <source>
        <dbReference type="ARBA" id="ARBA00022989"/>
    </source>
</evidence>
<feature type="transmembrane region" description="Helical" evidence="6">
    <location>
        <begin position="115"/>
        <end position="137"/>
    </location>
</feature>
<dbReference type="InterPro" id="IPR050369">
    <property type="entry name" value="RBOH/FRE"/>
</dbReference>
<dbReference type="PANTHER" id="PTHR11972:SF41">
    <property type="entry name" value="FERRIC REDUCTION OXIDASE 2"/>
    <property type="match status" value="1"/>
</dbReference>
<evidence type="ECO:0000256" key="6">
    <source>
        <dbReference type="SAM" id="Phobius"/>
    </source>
</evidence>
<keyword evidence="5 6" id="KW-0472">Membrane</keyword>
<comment type="subcellular location">
    <subcellularLocation>
        <location evidence="1">Membrane</location>
        <topology evidence="1">Multi-pass membrane protein</topology>
    </subcellularLocation>
</comment>
<reference evidence="8 9" key="1">
    <citation type="journal article" date="2021" name="Commun. Biol.">
        <title>The genome of Shorea leprosula (Dipterocarpaceae) highlights the ecological relevance of drought in aseasonal tropical rainforests.</title>
        <authorList>
            <person name="Ng K.K.S."/>
            <person name="Kobayashi M.J."/>
            <person name="Fawcett J.A."/>
            <person name="Hatakeyama M."/>
            <person name="Paape T."/>
            <person name="Ng C.H."/>
            <person name="Ang C.C."/>
            <person name="Tnah L.H."/>
            <person name="Lee C.T."/>
            <person name="Nishiyama T."/>
            <person name="Sese J."/>
            <person name="O'Brien M.J."/>
            <person name="Copetti D."/>
            <person name="Mohd Noor M.I."/>
            <person name="Ong R.C."/>
            <person name="Putra M."/>
            <person name="Sireger I.Z."/>
            <person name="Indrioko S."/>
            <person name="Kosugi Y."/>
            <person name="Izuno A."/>
            <person name="Isagi Y."/>
            <person name="Lee S.L."/>
            <person name="Shimizu K.K."/>
        </authorList>
    </citation>
    <scope>NUCLEOTIDE SEQUENCE [LARGE SCALE GENOMIC DNA]</scope>
    <source>
        <strain evidence="8">214</strain>
    </source>
</reference>